<proteinExistence type="predicted"/>
<dbReference type="PANTHER" id="PTHR39218">
    <property type="entry name" value="OXIDOREDUCTASE 14 KDA SUBUNIT, PUTATIVE (AFU_ORTHOLOGUE AFUA_1G12110)-RELATED"/>
    <property type="match status" value="1"/>
</dbReference>
<keyword evidence="3" id="KW-1185">Reference proteome</keyword>
<evidence type="ECO:0000313" key="2">
    <source>
        <dbReference type="EMBL" id="KAL1881890.1"/>
    </source>
</evidence>
<reference evidence="2 3" key="1">
    <citation type="journal article" date="2024" name="IMA Fungus">
        <title>IMA Genome - F19 : A genome assembly and annotation guide to empower mycologists, including annotated draft genome sequences of Ceratocystis pirilliformis, Diaporthe australafricana, Fusarium ophioides, Paecilomyces lecythidis, and Sporothrix stenoceras.</title>
        <authorList>
            <person name="Aylward J."/>
            <person name="Wilson A.M."/>
            <person name="Visagie C.M."/>
            <person name="Spraker J."/>
            <person name="Barnes I."/>
            <person name="Buitendag C."/>
            <person name="Ceriani C."/>
            <person name="Del Mar Angel L."/>
            <person name="du Plessis D."/>
            <person name="Fuchs T."/>
            <person name="Gasser K."/>
            <person name="Kramer D."/>
            <person name="Li W."/>
            <person name="Munsamy K."/>
            <person name="Piso A."/>
            <person name="Price J.L."/>
            <person name="Sonnekus B."/>
            <person name="Thomas C."/>
            <person name="van der Nest A."/>
            <person name="van Dijk A."/>
            <person name="van Heerden A."/>
            <person name="van Vuuren N."/>
            <person name="Yilmaz N."/>
            <person name="Duong T.A."/>
            <person name="van der Merwe N.A."/>
            <person name="Wingfield M.J."/>
            <person name="Wingfield B.D."/>
        </authorList>
    </citation>
    <scope>NUCLEOTIDE SEQUENCE [LARGE SCALE GENOMIC DNA]</scope>
    <source>
        <strain evidence="2 3">CMW 18300</strain>
    </source>
</reference>
<dbReference type="PANTHER" id="PTHR39218:SF1">
    <property type="entry name" value="OXIDOREDUCTASE 14 KDA SUBUNIT, PUTATIVE (AFU_ORTHOLOGUE AFUA_1G12110)-RELATED"/>
    <property type="match status" value="1"/>
</dbReference>
<gene>
    <name evidence="2" type="ORF">Daus18300_000944</name>
</gene>
<feature type="transmembrane region" description="Helical" evidence="1">
    <location>
        <begin position="33"/>
        <end position="50"/>
    </location>
</feature>
<keyword evidence="1" id="KW-0472">Membrane</keyword>
<name>A0ABR3Y0S2_9PEZI</name>
<evidence type="ECO:0000256" key="1">
    <source>
        <dbReference type="SAM" id="Phobius"/>
    </source>
</evidence>
<dbReference type="EMBL" id="JAWRVE010000005">
    <property type="protein sequence ID" value="KAL1881890.1"/>
    <property type="molecule type" value="Genomic_DNA"/>
</dbReference>
<evidence type="ECO:0008006" key="4">
    <source>
        <dbReference type="Google" id="ProtNLM"/>
    </source>
</evidence>
<dbReference type="Proteomes" id="UP001583177">
    <property type="component" value="Unassembled WGS sequence"/>
</dbReference>
<comment type="caution">
    <text evidence="2">The sequence shown here is derived from an EMBL/GenBank/DDBJ whole genome shotgun (WGS) entry which is preliminary data.</text>
</comment>
<keyword evidence="1" id="KW-0812">Transmembrane</keyword>
<sequence>MVSRVLFWAGFGVATRMWQLGLQQIPIAHRSLLWAYPVFAGCGASFGYWLETVDQKQTAMISERKDSIIAKRARRAAREAEAVQTA</sequence>
<keyword evidence="1" id="KW-1133">Transmembrane helix</keyword>
<organism evidence="2 3">
    <name type="scientific">Diaporthe australafricana</name>
    <dbReference type="NCBI Taxonomy" id="127596"/>
    <lineage>
        <taxon>Eukaryota</taxon>
        <taxon>Fungi</taxon>
        <taxon>Dikarya</taxon>
        <taxon>Ascomycota</taxon>
        <taxon>Pezizomycotina</taxon>
        <taxon>Sordariomycetes</taxon>
        <taxon>Sordariomycetidae</taxon>
        <taxon>Diaporthales</taxon>
        <taxon>Diaporthaceae</taxon>
        <taxon>Diaporthe</taxon>
    </lineage>
</organism>
<protein>
    <recommendedName>
        <fullName evidence="4">NADH2 dehydrogenase 14K chain</fullName>
    </recommendedName>
</protein>
<accession>A0ABR3Y0S2</accession>
<evidence type="ECO:0000313" key="3">
    <source>
        <dbReference type="Proteomes" id="UP001583177"/>
    </source>
</evidence>